<evidence type="ECO:0000313" key="4">
    <source>
        <dbReference type="Proteomes" id="UP000321353"/>
    </source>
</evidence>
<name>A0A5B9MIJ5_9BACT</name>
<keyword evidence="2" id="KW-0732">Signal</keyword>
<protein>
    <recommendedName>
        <fullName evidence="5">Secreted protein</fullName>
    </recommendedName>
</protein>
<keyword evidence="4" id="KW-1185">Reference proteome</keyword>
<dbReference type="EMBL" id="CP036264">
    <property type="protein sequence ID" value="QEG01062.1"/>
    <property type="molecule type" value="Genomic_DNA"/>
</dbReference>
<feature type="chain" id="PRO_5022696786" description="Secreted protein" evidence="2">
    <location>
        <begin position="26"/>
        <end position="79"/>
    </location>
</feature>
<dbReference type="Proteomes" id="UP000321353">
    <property type="component" value="Chromosome"/>
</dbReference>
<feature type="region of interest" description="Disordered" evidence="1">
    <location>
        <begin position="29"/>
        <end position="49"/>
    </location>
</feature>
<dbReference type="RefSeq" id="WP_147870189.1">
    <property type="nucleotide sequence ID" value="NZ_CP036264.1"/>
</dbReference>
<dbReference type="KEGG" id="smam:Mal15_51380"/>
<accession>A0A5B9MIJ5</accession>
<evidence type="ECO:0000256" key="1">
    <source>
        <dbReference type="SAM" id="MobiDB-lite"/>
    </source>
</evidence>
<feature type="signal peptide" evidence="2">
    <location>
        <begin position="1"/>
        <end position="25"/>
    </location>
</feature>
<reference evidence="3 4" key="1">
    <citation type="submission" date="2019-02" db="EMBL/GenBank/DDBJ databases">
        <title>Planctomycetal bacteria perform biofilm scaping via a novel small molecule.</title>
        <authorList>
            <person name="Jeske O."/>
            <person name="Boedeker C."/>
            <person name="Wiegand S."/>
            <person name="Breitling P."/>
            <person name="Kallscheuer N."/>
            <person name="Jogler M."/>
            <person name="Rohde M."/>
            <person name="Petersen J."/>
            <person name="Medema M.H."/>
            <person name="Surup F."/>
            <person name="Jogler C."/>
        </authorList>
    </citation>
    <scope>NUCLEOTIDE SEQUENCE [LARGE SCALE GENOMIC DNA]</scope>
    <source>
        <strain evidence="3 4">Mal15</strain>
    </source>
</reference>
<sequence precursor="true">MMNKIKVVFAGLTAVVLIGAAVAIAVSPSTATSSPELTDVAPVSASGEPATDVELLEDWEFTARSREDRCRIGSPDTGN</sequence>
<proteinExistence type="predicted"/>
<dbReference type="AlphaFoldDB" id="A0A5B9MIJ5"/>
<evidence type="ECO:0000256" key="2">
    <source>
        <dbReference type="SAM" id="SignalP"/>
    </source>
</evidence>
<gene>
    <name evidence="3" type="ORF">Mal15_51380</name>
</gene>
<evidence type="ECO:0000313" key="3">
    <source>
        <dbReference type="EMBL" id="QEG01062.1"/>
    </source>
</evidence>
<organism evidence="3 4">
    <name type="scientific">Stieleria maiorica</name>
    <dbReference type="NCBI Taxonomy" id="2795974"/>
    <lineage>
        <taxon>Bacteria</taxon>
        <taxon>Pseudomonadati</taxon>
        <taxon>Planctomycetota</taxon>
        <taxon>Planctomycetia</taxon>
        <taxon>Pirellulales</taxon>
        <taxon>Pirellulaceae</taxon>
        <taxon>Stieleria</taxon>
    </lineage>
</organism>
<evidence type="ECO:0008006" key="5">
    <source>
        <dbReference type="Google" id="ProtNLM"/>
    </source>
</evidence>